<dbReference type="RefSeq" id="WP_166007816.1">
    <property type="nucleotide sequence ID" value="NZ_CP049886.1"/>
</dbReference>
<dbReference type="GO" id="GO:0016747">
    <property type="term" value="F:acyltransferase activity, transferring groups other than amino-acyl groups"/>
    <property type="evidence" value="ECO:0007669"/>
    <property type="project" value="InterPro"/>
</dbReference>
<proteinExistence type="predicted"/>
<evidence type="ECO:0000313" key="2">
    <source>
        <dbReference type="EMBL" id="QIL46427.1"/>
    </source>
</evidence>
<accession>A0A6G8AN52</accession>
<dbReference type="CDD" id="cd04301">
    <property type="entry name" value="NAT_SF"/>
    <property type="match status" value="1"/>
</dbReference>
<dbReference type="InterPro" id="IPR000182">
    <property type="entry name" value="GNAT_dom"/>
</dbReference>
<organism evidence="2 3">
    <name type="scientific">Vagococcus coleopterorum</name>
    <dbReference type="NCBI Taxonomy" id="2714946"/>
    <lineage>
        <taxon>Bacteria</taxon>
        <taxon>Bacillati</taxon>
        <taxon>Bacillota</taxon>
        <taxon>Bacilli</taxon>
        <taxon>Lactobacillales</taxon>
        <taxon>Enterococcaceae</taxon>
        <taxon>Vagococcus</taxon>
    </lineage>
</organism>
<reference evidence="2 3" key="1">
    <citation type="submission" date="2020-03" db="EMBL/GenBank/DDBJ databases">
        <title>Vagococcus sp. nov., isolated from beetles.</title>
        <authorList>
            <person name="Hyun D.-W."/>
            <person name="Bae J.-W."/>
        </authorList>
    </citation>
    <scope>NUCLEOTIDE SEQUENCE [LARGE SCALE GENOMIC DNA]</scope>
    <source>
        <strain evidence="2 3">HDW17A</strain>
    </source>
</reference>
<dbReference type="Proteomes" id="UP000500890">
    <property type="component" value="Chromosome"/>
</dbReference>
<dbReference type="AlphaFoldDB" id="A0A6G8AN52"/>
<dbReference type="Pfam" id="PF00583">
    <property type="entry name" value="Acetyltransf_1"/>
    <property type="match status" value="1"/>
</dbReference>
<dbReference type="PROSITE" id="PS51186">
    <property type="entry name" value="GNAT"/>
    <property type="match status" value="1"/>
</dbReference>
<dbReference type="Gene3D" id="3.40.630.30">
    <property type="match status" value="1"/>
</dbReference>
<feature type="domain" description="N-acetyltransferase" evidence="1">
    <location>
        <begin position="1"/>
        <end position="169"/>
    </location>
</feature>
<dbReference type="EMBL" id="CP049886">
    <property type="protein sequence ID" value="QIL46427.1"/>
    <property type="molecule type" value="Genomic_DNA"/>
</dbReference>
<dbReference type="SUPFAM" id="SSF55729">
    <property type="entry name" value="Acyl-CoA N-acyltransferases (Nat)"/>
    <property type="match status" value="1"/>
</dbReference>
<dbReference type="InterPro" id="IPR016181">
    <property type="entry name" value="Acyl_CoA_acyltransferase"/>
</dbReference>
<dbReference type="KEGG" id="vah:G7081_04760"/>
<keyword evidence="3" id="KW-1185">Reference proteome</keyword>
<keyword evidence="2" id="KW-0808">Transferase</keyword>
<sequence>MEFLKAKETDKQEILDIFQQGVAYFKNLGVDQWQDGYPSMAVVESDIKLGQCYIAKEQEQIRGVIVVTAVPESDYEQLNKGAWRYDEPYTAIHRLAINKDFPAQGLSQKLLAYAEEITVGLGRQVIRVDTHEDNKGMQHILKKQGYQLIGDLTLSDDGGERIALDKKLK</sequence>
<evidence type="ECO:0000259" key="1">
    <source>
        <dbReference type="PROSITE" id="PS51186"/>
    </source>
</evidence>
<gene>
    <name evidence="2" type="ORF">G7081_04760</name>
</gene>
<protein>
    <submittedName>
        <fullName evidence="2">GNAT family N-acetyltransferase</fullName>
    </submittedName>
</protein>
<evidence type="ECO:0000313" key="3">
    <source>
        <dbReference type="Proteomes" id="UP000500890"/>
    </source>
</evidence>
<name>A0A6G8AN52_9ENTE</name>